<evidence type="ECO:0000256" key="4">
    <source>
        <dbReference type="ARBA" id="ARBA00038054"/>
    </source>
</evidence>
<dbReference type="PANTHER" id="PTHR33798">
    <property type="entry name" value="FLAVOPROTEIN OXYGENASE"/>
    <property type="match status" value="1"/>
</dbReference>
<sequence length="211" mass="23398">MHFSKADLANTEKVRRLNIINSVSGIKPGNLIGTRSNTGQANLAIISSVVHLGSNPSYLGFIVRPSEEVRRHTQENILENGWFTINHIRTAFIRNAHYTSAKFDYDVSEFDACGLTEETLYDFHAPFVKESTLKMGLKHVENVAIHSTGTTMIVGQIEHLIVPDEAINKQGYIDLGVADGVGISGLNSYYKLEKVADFPYARVSEVPDFSK</sequence>
<reference evidence="6 7" key="1">
    <citation type="journal article" date="2023" name="Microbiol. Resour. Announc.">
        <title>Complete Genome Sequence of Imperialibacter roseus strain P4T.</title>
        <authorList>
            <person name="Tizabi D.R."/>
            <person name="Bachvaroff T."/>
            <person name="Hill R.T."/>
        </authorList>
    </citation>
    <scope>NUCLEOTIDE SEQUENCE [LARGE SCALE GENOMIC DNA]</scope>
    <source>
        <strain evidence="6 7">P4T</strain>
    </source>
</reference>
<keyword evidence="3" id="KW-0288">FMN</keyword>
<keyword evidence="2" id="KW-0285">Flavoprotein</keyword>
<evidence type="ECO:0000313" key="7">
    <source>
        <dbReference type="Proteomes" id="UP001302349"/>
    </source>
</evidence>
<dbReference type="Gene3D" id="2.30.110.10">
    <property type="entry name" value="Electron Transport, Fmn-binding Protein, Chain A"/>
    <property type="match status" value="1"/>
</dbReference>
<dbReference type="InterPro" id="IPR012349">
    <property type="entry name" value="Split_barrel_FMN-bd"/>
</dbReference>
<proteinExistence type="inferred from homology"/>
<accession>A0ABZ0IL91</accession>
<protein>
    <submittedName>
        <fullName evidence="6">Flavin reductase</fullName>
    </submittedName>
</protein>
<comment type="similarity">
    <text evidence="4">Belongs to the flavoredoxin family.</text>
</comment>
<feature type="domain" description="Flavin reductase like" evidence="5">
    <location>
        <begin position="31"/>
        <end position="167"/>
    </location>
</feature>
<evidence type="ECO:0000256" key="3">
    <source>
        <dbReference type="ARBA" id="ARBA00022643"/>
    </source>
</evidence>
<dbReference type="EMBL" id="CP136051">
    <property type="protein sequence ID" value="WOK05259.1"/>
    <property type="molecule type" value="Genomic_DNA"/>
</dbReference>
<dbReference type="InterPro" id="IPR002563">
    <property type="entry name" value="Flavin_Rdtase-like_dom"/>
</dbReference>
<dbReference type="SUPFAM" id="SSF50475">
    <property type="entry name" value="FMN-binding split barrel"/>
    <property type="match status" value="1"/>
</dbReference>
<evidence type="ECO:0000256" key="1">
    <source>
        <dbReference type="ARBA" id="ARBA00001917"/>
    </source>
</evidence>
<evidence type="ECO:0000256" key="2">
    <source>
        <dbReference type="ARBA" id="ARBA00022630"/>
    </source>
</evidence>
<evidence type="ECO:0000313" key="6">
    <source>
        <dbReference type="EMBL" id="WOK05259.1"/>
    </source>
</evidence>
<comment type="cofactor">
    <cofactor evidence="1">
        <name>FMN</name>
        <dbReference type="ChEBI" id="CHEBI:58210"/>
    </cofactor>
</comment>
<organism evidence="6 7">
    <name type="scientific">Imperialibacter roseus</name>
    <dbReference type="NCBI Taxonomy" id="1324217"/>
    <lineage>
        <taxon>Bacteria</taxon>
        <taxon>Pseudomonadati</taxon>
        <taxon>Bacteroidota</taxon>
        <taxon>Cytophagia</taxon>
        <taxon>Cytophagales</taxon>
        <taxon>Flammeovirgaceae</taxon>
        <taxon>Imperialibacter</taxon>
    </lineage>
</organism>
<gene>
    <name evidence="6" type="ORF">RT717_19450</name>
</gene>
<dbReference type="RefSeq" id="WP_317488020.1">
    <property type="nucleotide sequence ID" value="NZ_CP136051.1"/>
</dbReference>
<keyword evidence="7" id="KW-1185">Reference proteome</keyword>
<dbReference type="PANTHER" id="PTHR33798:SF5">
    <property type="entry name" value="FLAVIN REDUCTASE LIKE DOMAIN-CONTAINING PROTEIN"/>
    <property type="match status" value="1"/>
</dbReference>
<name>A0ABZ0IL91_9BACT</name>
<evidence type="ECO:0000259" key="5">
    <source>
        <dbReference type="Pfam" id="PF01613"/>
    </source>
</evidence>
<dbReference type="Proteomes" id="UP001302349">
    <property type="component" value="Chromosome"/>
</dbReference>
<dbReference type="Pfam" id="PF01613">
    <property type="entry name" value="Flavin_Reduct"/>
    <property type="match status" value="1"/>
</dbReference>